<keyword evidence="1" id="KW-0472">Membrane</keyword>
<accession>A0A2S2DNA6</accession>
<feature type="transmembrane region" description="Helical" evidence="1">
    <location>
        <begin position="12"/>
        <end position="34"/>
    </location>
</feature>
<keyword evidence="3" id="KW-1185">Reference proteome</keyword>
<proteinExistence type="predicted"/>
<evidence type="ECO:0000256" key="1">
    <source>
        <dbReference type="SAM" id="Phobius"/>
    </source>
</evidence>
<sequence length="89" mass="9482">MKRQIKHVAVGQCGKVMAGIYLIIAIPMVAFMLLRTSMSNGASSFGIGGAIFMVVLYPLLGYLSGVIGAWLYNLVAARIGGIEYITVDV</sequence>
<dbReference type="KEGG" id="mtim:DIR46_20435"/>
<dbReference type="EMBL" id="CP029343">
    <property type="protein sequence ID" value="AWL06569.1"/>
    <property type="molecule type" value="Genomic_DNA"/>
</dbReference>
<reference evidence="2 3" key="1">
    <citation type="submission" date="2018-05" db="EMBL/GenBank/DDBJ databases">
        <title>Complete genome sequence of Massilia oculi sp. nov. CCUG 43427T (=DSM 26321T), the type strain of M. oculi, and comparison with genome sequences of other Massilia strains.</title>
        <authorList>
            <person name="Zhu B."/>
        </authorList>
    </citation>
    <scope>NUCLEOTIDE SEQUENCE [LARGE SCALE GENOMIC DNA]</scope>
    <source>
        <strain evidence="2 3">CCUG 43427</strain>
    </source>
</reference>
<dbReference type="OrthoDB" id="7041796at2"/>
<dbReference type="Proteomes" id="UP000245820">
    <property type="component" value="Chromosome"/>
</dbReference>
<feature type="transmembrane region" description="Helical" evidence="1">
    <location>
        <begin position="46"/>
        <end position="72"/>
    </location>
</feature>
<dbReference type="AlphaFoldDB" id="A0A2S2DNA6"/>
<name>A0A2S2DNA6_9BURK</name>
<dbReference type="RefSeq" id="WP_109346884.1">
    <property type="nucleotide sequence ID" value="NZ_CP029343.1"/>
</dbReference>
<protein>
    <recommendedName>
        <fullName evidence="4">DUF3566 domain-containing protein</fullName>
    </recommendedName>
</protein>
<keyword evidence="1" id="KW-1133">Transmembrane helix</keyword>
<evidence type="ECO:0008006" key="4">
    <source>
        <dbReference type="Google" id="ProtNLM"/>
    </source>
</evidence>
<organism evidence="2 3">
    <name type="scientific">Massilia oculi</name>
    <dbReference type="NCBI Taxonomy" id="945844"/>
    <lineage>
        <taxon>Bacteria</taxon>
        <taxon>Pseudomonadati</taxon>
        <taxon>Pseudomonadota</taxon>
        <taxon>Betaproteobacteria</taxon>
        <taxon>Burkholderiales</taxon>
        <taxon>Oxalobacteraceae</taxon>
        <taxon>Telluria group</taxon>
        <taxon>Massilia</taxon>
    </lineage>
</organism>
<evidence type="ECO:0000313" key="3">
    <source>
        <dbReference type="Proteomes" id="UP000245820"/>
    </source>
</evidence>
<keyword evidence="1" id="KW-0812">Transmembrane</keyword>
<evidence type="ECO:0000313" key="2">
    <source>
        <dbReference type="EMBL" id="AWL06569.1"/>
    </source>
</evidence>
<gene>
    <name evidence="2" type="ORF">DIR46_20435</name>
</gene>